<feature type="compositionally biased region" description="Basic and acidic residues" evidence="1">
    <location>
        <begin position="1"/>
        <end position="22"/>
    </location>
</feature>
<organism evidence="2 3">
    <name type="scientific">Scomber scombrus</name>
    <name type="common">Atlantic mackerel</name>
    <name type="synonym">Scomber vernalis</name>
    <dbReference type="NCBI Taxonomy" id="13677"/>
    <lineage>
        <taxon>Eukaryota</taxon>
        <taxon>Metazoa</taxon>
        <taxon>Chordata</taxon>
        <taxon>Craniata</taxon>
        <taxon>Vertebrata</taxon>
        <taxon>Euteleostomi</taxon>
        <taxon>Actinopterygii</taxon>
        <taxon>Neopterygii</taxon>
        <taxon>Teleostei</taxon>
        <taxon>Neoteleostei</taxon>
        <taxon>Acanthomorphata</taxon>
        <taxon>Pelagiaria</taxon>
        <taxon>Scombriformes</taxon>
        <taxon>Scombridae</taxon>
        <taxon>Scomber</taxon>
    </lineage>
</organism>
<dbReference type="AlphaFoldDB" id="A0AAV1QB86"/>
<gene>
    <name evidence="2" type="ORF">FSCOSCO3_A005932</name>
</gene>
<keyword evidence="3" id="KW-1185">Reference proteome</keyword>
<sequence>MTRRGEPVQSVRWREETAERRMQTSVQSQGSVQKQSAAGLKLPSMPREVPDAINPSVCPSGNMQNICHTGVYAEMQRPFCLCQITGNKNVESFI</sequence>
<evidence type="ECO:0000313" key="2">
    <source>
        <dbReference type="EMBL" id="CAK6980177.1"/>
    </source>
</evidence>
<dbReference type="Proteomes" id="UP001314229">
    <property type="component" value="Unassembled WGS sequence"/>
</dbReference>
<comment type="caution">
    <text evidence="2">The sequence shown here is derived from an EMBL/GenBank/DDBJ whole genome shotgun (WGS) entry which is preliminary data.</text>
</comment>
<dbReference type="EMBL" id="CAWUFR010000653">
    <property type="protein sequence ID" value="CAK6980177.1"/>
    <property type="molecule type" value="Genomic_DNA"/>
</dbReference>
<feature type="region of interest" description="Disordered" evidence="1">
    <location>
        <begin position="1"/>
        <end position="48"/>
    </location>
</feature>
<reference evidence="2 3" key="1">
    <citation type="submission" date="2024-01" db="EMBL/GenBank/DDBJ databases">
        <authorList>
            <person name="Alioto T."/>
            <person name="Alioto T."/>
            <person name="Gomez Garrido J."/>
        </authorList>
    </citation>
    <scope>NUCLEOTIDE SEQUENCE [LARGE SCALE GENOMIC DNA]</scope>
</reference>
<evidence type="ECO:0000313" key="3">
    <source>
        <dbReference type="Proteomes" id="UP001314229"/>
    </source>
</evidence>
<proteinExistence type="predicted"/>
<name>A0AAV1QB86_SCOSC</name>
<feature type="compositionally biased region" description="Low complexity" evidence="1">
    <location>
        <begin position="25"/>
        <end position="39"/>
    </location>
</feature>
<protein>
    <submittedName>
        <fullName evidence="2">Uncharacterized protein</fullName>
    </submittedName>
</protein>
<accession>A0AAV1QB86</accession>
<evidence type="ECO:0000256" key="1">
    <source>
        <dbReference type="SAM" id="MobiDB-lite"/>
    </source>
</evidence>